<dbReference type="EMBL" id="JAGSOH010000082">
    <property type="protein sequence ID" value="MBR7829348.1"/>
    <property type="molecule type" value="Genomic_DNA"/>
</dbReference>
<evidence type="ECO:0000313" key="1">
    <source>
        <dbReference type="EMBL" id="MBR7829348.1"/>
    </source>
</evidence>
<sequence length="223" mass="24100">AGPVPPVEAVLFDFANTLFRMPPTEEYLAWIWAKAGRDPESLDAAAVAAQVHTAAELPHVIAAQHHRDTSAEKHRLATDTWFAEVPAFEGIEDIAYGAIGDIESWLPYHDTEPVLRALAERGVPVGIVSDIPFDLRPFFAAHGLADYVGAYALSYEIGVEKPDPRMFLKACADLGADPRRTLMVGDNAPRDGGAVACNLRVLLLPAEPKTGERGLEAVLRLVG</sequence>
<feature type="non-terminal residue" evidence="1">
    <location>
        <position position="1"/>
    </location>
</feature>
<comment type="caution">
    <text evidence="1">The sequence shown here is derived from an EMBL/GenBank/DDBJ whole genome shotgun (WGS) entry which is preliminary data.</text>
</comment>
<proteinExistence type="predicted"/>
<dbReference type="InterPro" id="IPR023214">
    <property type="entry name" value="HAD_sf"/>
</dbReference>
<dbReference type="GO" id="GO:0016787">
    <property type="term" value="F:hydrolase activity"/>
    <property type="evidence" value="ECO:0007669"/>
    <property type="project" value="UniProtKB-KW"/>
</dbReference>
<dbReference type="NCBIfam" id="TIGR01549">
    <property type="entry name" value="HAD-SF-IA-v1"/>
    <property type="match status" value="1"/>
</dbReference>
<dbReference type="PANTHER" id="PTHR46649">
    <property type="match status" value="1"/>
</dbReference>
<keyword evidence="1" id="KW-0378">Hydrolase</keyword>
<dbReference type="Gene3D" id="3.40.50.1000">
    <property type="entry name" value="HAD superfamily/HAD-like"/>
    <property type="match status" value="1"/>
</dbReference>
<dbReference type="Proteomes" id="UP000676325">
    <property type="component" value="Unassembled WGS sequence"/>
</dbReference>
<protein>
    <submittedName>
        <fullName evidence="1">HAD-IA family hydrolase</fullName>
    </submittedName>
</protein>
<dbReference type="Pfam" id="PF00702">
    <property type="entry name" value="Hydrolase"/>
    <property type="match status" value="1"/>
</dbReference>
<gene>
    <name evidence="1" type="ORF">KDK95_23785</name>
</gene>
<reference evidence="1" key="1">
    <citation type="submission" date="2021-04" db="EMBL/GenBank/DDBJ databases">
        <title>Genome based classification of Actinospica acidithermotolerans sp. nov., an actinobacterium isolated from an Indonesian hot spring.</title>
        <authorList>
            <person name="Kusuma A.B."/>
            <person name="Putra K.E."/>
            <person name="Nafisah S."/>
            <person name="Loh J."/>
            <person name="Nouioui I."/>
            <person name="Goodfellow M."/>
        </authorList>
    </citation>
    <scope>NUCLEOTIDE SEQUENCE</scope>
    <source>
        <strain evidence="1">MGRD01-02</strain>
    </source>
</reference>
<accession>A0A941ILS4</accession>
<dbReference type="SUPFAM" id="SSF56784">
    <property type="entry name" value="HAD-like"/>
    <property type="match status" value="1"/>
</dbReference>
<name>A0A941ILS4_9ACTN</name>
<dbReference type="InterPro" id="IPR006439">
    <property type="entry name" value="HAD-SF_hydro_IA"/>
</dbReference>
<dbReference type="RefSeq" id="WP_212520483.1">
    <property type="nucleotide sequence ID" value="NZ_JAGSOH010000082.1"/>
</dbReference>
<organism evidence="1 2">
    <name type="scientific">Actinospica acidithermotolerans</name>
    <dbReference type="NCBI Taxonomy" id="2828514"/>
    <lineage>
        <taxon>Bacteria</taxon>
        <taxon>Bacillati</taxon>
        <taxon>Actinomycetota</taxon>
        <taxon>Actinomycetes</taxon>
        <taxon>Catenulisporales</taxon>
        <taxon>Actinospicaceae</taxon>
        <taxon>Actinospica</taxon>
    </lineage>
</organism>
<keyword evidence="2" id="KW-1185">Reference proteome</keyword>
<dbReference type="PANTHER" id="PTHR46649:SF4">
    <property type="entry name" value="HALOACID DEHALOGENASE-LIKE HYDROLASE (HAD) SUPERFAMILY PROTEIN"/>
    <property type="match status" value="1"/>
</dbReference>
<evidence type="ECO:0000313" key="2">
    <source>
        <dbReference type="Proteomes" id="UP000676325"/>
    </source>
</evidence>
<dbReference type="AlphaFoldDB" id="A0A941ILS4"/>
<dbReference type="SFLD" id="SFLDS00003">
    <property type="entry name" value="Haloacid_Dehalogenase"/>
    <property type="match status" value="1"/>
</dbReference>
<dbReference type="SFLD" id="SFLDG01129">
    <property type="entry name" value="C1.5:_HAD__Beta-PGM__Phosphata"/>
    <property type="match status" value="1"/>
</dbReference>
<dbReference type="InterPro" id="IPR036412">
    <property type="entry name" value="HAD-like_sf"/>
</dbReference>